<evidence type="ECO:0000256" key="1">
    <source>
        <dbReference type="PROSITE-ProRule" id="PRU00339"/>
    </source>
</evidence>
<dbReference type="EMBL" id="FQUU01000007">
    <property type="protein sequence ID" value="SHF20035.1"/>
    <property type="molecule type" value="Genomic_DNA"/>
</dbReference>
<dbReference type="RefSeq" id="WP_072835220.1">
    <property type="nucleotide sequence ID" value="NZ_FQUU01000007.1"/>
</dbReference>
<feature type="repeat" description="TPR" evidence="1">
    <location>
        <begin position="205"/>
        <end position="238"/>
    </location>
</feature>
<accession>A0A1M4ZQ20</accession>
<evidence type="ECO:0000313" key="3">
    <source>
        <dbReference type="EMBL" id="SHF20035.1"/>
    </source>
</evidence>
<evidence type="ECO:0008006" key="5">
    <source>
        <dbReference type="Google" id="ProtNLM"/>
    </source>
</evidence>
<reference evidence="3 4" key="1">
    <citation type="submission" date="2016-11" db="EMBL/GenBank/DDBJ databases">
        <authorList>
            <person name="Jaros S."/>
            <person name="Januszkiewicz K."/>
            <person name="Wedrychowicz H."/>
        </authorList>
    </citation>
    <scope>NUCLEOTIDE SEQUENCE [LARGE SCALE GENOMIC DNA]</scope>
    <source>
        <strain evidence="3 4">DSM 18119</strain>
    </source>
</reference>
<dbReference type="Proteomes" id="UP000184048">
    <property type="component" value="Unassembled WGS sequence"/>
</dbReference>
<name>A0A1M4ZQ20_9BACT</name>
<proteinExistence type="predicted"/>
<keyword evidence="4" id="KW-1185">Reference proteome</keyword>
<sequence length="258" mass="29224">MKKITAGLFSLLFLIGSLQGIAQKKDGGKKTMTWTTKSEEAKKLASQGVDHFLNIEFPQAYQEFTAALKLDPEFTIPLVFMANLSTGDVKKMYIQKAIKSAANKTEGEKLFASVVAEGNTPAENRETWAKLHKMFPDGGMIGAFYVNTRETPDERFAAAEEYIQQFPDNGFMYNTIAYMYMLDKKDMAMAKKNFEKYIELYPEGSNPYDSMGEYYLTVGDKENAKKYYSMSLEKYPFTNSSITALQKLNEEGKTQVKN</sequence>
<dbReference type="PROSITE" id="PS50005">
    <property type="entry name" value="TPR"/>
    <property type="match status" value="1"/>
</dbReference>
<dbReference type="SUPFAM" id="SSF48452">
    <property type="entry name" value="TPR-like"/>
    <property type="match status" value="1"/>
</dbReference>
<evidence type="ECO:0000313" key="4">
    <source>
        <dbReference type="Proteomes" id="UP000184048"/>
    </source>
</evidence>
<organism evidence="3 4">
    <name type="scientific">Flavisolibacter ginsengisoli DSM 18119</name>
    <dbReference type="NCBI Taxonomy" id="1121884"/>
    <lineage>
        <taxon>Bacteria</taxon>
        <taxon>Pseudomonadati</taxon>
        <taxon>Bacteroidota</taxon>
        <taxon>Chitinophagia</taxon>
        <taxon>Chitinophagales</taxon>
        <taxon>Chitinophagaceae</taxon>
        <taxon>Flavisolibacter</taxon>
    </lineage>
</organism>
<gene>
    <name evidence="3" type="ORF">SAMN02745131_02027</name>
</gene>
<keyword evidence="2" id="KW-0732">Signal</keyword>
<feature type="signal peptide" evidence="2">
    <location>
        <begin position="1"/>
        <end position="22"/>
    </location>
</feature>
<dbReference type="AlphaFoldDB" id="A0A1M4ZQ20"/>
<dbReference type="STRING" id="1121884.SAMN02745131_02027"/>
<dbReference type="InterPro" id="IPR019734">
    <property type="entry name" value="TPR_rpt"/>
</dbReference>
<feature type="chain" id="PRO_5012680095" description="Tetratricopeptide repeat-containing protein" evidence="2">
    <location>
        <begin position="23"/>
        <end position="258"/>
    </location>
</feature>
<protein>
    <recommendedName>
        <fullName evidence="5">Tetratricopeptide repeat-containing protein</fullName>
    </recommendedName>
</protein>
<evidence type="ECO:0000256" key="2">
    <source>
        <dbReference type="SAM" id="SignalP"/>
    </source>
</evidence>
<dbReference type="InterPro" id="IPR011990">
    <property type="entry name" value="TPR-like_helical_dom_sf"/>
</dbReference>
<keyword evidence="1" id="KW-0802">TPR repeat</keyword>
<dbReference type="Gene3D" id="1.25.40.10">
    <property type="entry name" value="Tetratricopeptide repeat domain"/>
    <property type="match status" value="1"/>
</dbReference>
<dbReference type="OrthoDB" id="9784036at2"/>